<evidence type="ECO:0000313" key="2">
    <source>
        <dbReference type="EMBL" id="KAL2495112.1"/>
    </source>
</evidence>
<dbReference type="AlphaFoldDB" id="A0ABD1S5P1"/>
<reference evidence="3" key="1">
    <citation type="submission" date="2024-07" db="EMBL/GenBank/DDBJ databases">
        <title>Two chromosome-level genome assemblies of Korean endemic species Abeliophyllum distichum and Forsythia ovata (Oleaceae).</title>
        <authorList>
            <person name="Jang H."/>
        </authorList>
    </citation>
    <scope>NUCLEOTIDE SEQUENCE [LARGE SCALE GENOMIC DNA]</scope>
</reference>
<feature type="compositionally biased region" description="Basic and acidic residues" evidence="1">
    <location>
        <begin position="31"/>
        <end position="47"/>
    </location>
</feature>
<name>A0ABD1S5P1_9LAMI</name>
<evidence type="ECO:0000313" key="3">
    <source>
        <dbReference type="Proteomes" id="UP001604277"/>
    </source>
</evidence>
<proteinExistence type="predicted"/>
<evidence type="ECO:0000256" key="1">
    <source>
        <dbReference type="SAM" id="MobiDB-lite"/>
    </source>
</evidence>
<gene>
    <name evidence="2" type="ORF">Fot_38869</name>
</gene>
<keyword evidence="3" id="KW-1185">Reference proteome</keyword>
<accession>A0ABD1S5P1</accession>
<organism evidence="2 3">
    <name type="scientific">Forsythia ovata</name>
    <dbReference type="NCBI Taxonomy" id="205694"/>
    <lineage>
        <taxon>Eukaryota</taxon>
        <taxon>Viridiplantae</taxon>
        <taxon>Streptophyta</taxon>
        <taxon>Embryophyta</taxon>
        <taxon>Tracheophyta</taxon>
        <taxon>Spermatophyta</taxon>
        <taxon>Magnoliopsida</taxon>
        <taxon>eudicotyledons</taxon>
        <taxon>Gunneridae</taxon>
        <taxon>Pentapetalae</taxon>
        <taxon>asterids</taxon>
        <taxon>lamiids</taxon>
        <taxon>Lamiales</taxon>
        <taxon>Oleaceae</taxon>
        <taxon>Forsythieae</taxon>
        <taxon>Forsythia</taxon>
    </lineage>
</organism>
<protein>
    <submittedName>
        <fullName evidence="2">Uncharacterized protein</fullName>
    </submittedName>
</protein>
<feature type="region of interest" description="Disordered" evidence="1">
    <location>
        <begin position="1"/>
        <end position="108"/>
    </location>
</feature>
<sequence>MEREFIHQGGLTHSGPTESQEGGPIPSGPTESHERGPTQPLWRKEFTHQGGPTQPLWRREFTHRGGPTHSGPTESQEGGLILSSHTKSHEGGPTYNLYGEEDPSSGRSYSFRSYRITRRRSYLQQVLPNLYGEENSLIREVLPI</sequence>
<comment type="caution">
    <text evidence="2">The sequence shown here is derived from an EMBL/GenBank/DDBJ whole genome shotgun (WGS) entry which is preliminary data.</text>
</comment>
<dbReference type="EMBL" id="JBFOLJ010000011">
    <property type="protein sequence ID" value="KAL2495112.1"/>
    <property type="molecule type" value="Genomic_DNA"/>
</dbReference>
<dbReference type="Proteomes" id="UP001604277">
    <property type="component" value="Unassembled WGS sequence"/>
</dbReference>